<evidence type="ECO:0000313" key="4">
    <source>
        <dbReference type="EMBL" id="KAG7350346.1"/>
    </source>
</evidence>
<proteinExistence type="predicted"/>
<evidence type="ECO:0000256" key="2">
    <source>
        <dbReference type="ARBA" id="ARBA00023315"/>
    </source>
</evidence>
<name>A0A9K3KVP5_9STRA</name>
<dbReference type="PANTHER" id="PTHR10545:SF29">
    <property type="entry name" value="GH14572P-RELATED"/>
    <property type="match status" value="1"/>
</dbReference>
<keyword evidence="1" id="KW-0808">Transferase</keyword>
<organism evidence="4 5">
    <name type="scientific">Nitzschia inconspicua</name>
    <dbReference type="NCBI Taxonomy" id="303405"/>
    <lineage>
        <taxon>Eukaryota</taxon>
        <taxon>Sar</taxon>
        <taxon>Stramenopiles</taxon>
        <taxon>Ochrophyta</taxon>
        <taxon>Bacillariophyta</taxon>
        <taxon>Bacillariophyceae</taxon>
        <taxon>Bacillariophycidae</taxon>
        <taxon>Bacillariales</taxon>
        <taxon>Bacillariaceae</taxon>
        <taxon>Nitzschia</taxon>
    </lineage>
</organism>
<gene>
    <name evidence="4" type="ORF">IV203_009706</name>
</gene>
<dbReference type="GO" id="GO:0008080">
    <property type="term" value="F:N-acetyltransferase activity"/>
    <property type="evidence" value="ECO:0007669"/>
    <property type="project" value="TreeGrafter"/>
</dbReference>
<dbReference type="EMBL" id="JAGRRH010000018">
    <property type="protein sequence ID" value="KAG7350346.1"/>
    <property type="molecule type" value="Genomic_DNA"/>
</dbReference>
<keyword evidence="2" id="KW-0012">Acyltransferase</keyword>
<protein>
    <submittedName>
        <fullName evidence="4">Acyl-CoA N-acyltransferase</fullName>
    </submittedName>
</protein>
<evidence type="ECO:0000259" key="3">
    <source>
        <dbReference type="PROSITE" id="PS51186"/>
    </source>
</evidence>
<accession>A0A9K3KVP5</accession>
<dbReference type="CDD" id="cd04301">
    <property type="entry name" value="NAT_SF"/>
    <property type="match status" value="1"/>
</dbReference>
<feature type="domain" description="N-acetyltransferase" evidence="3">
    <location>
        <begin position="249"/>
        <end position="416"/>
    </location>
</feature>
<dbReference type="InterPro" id="IPR000182">
    <property type="entry name" value="GNAT_dom"/>
</dbReference>
<dbReference type="OrthoDB" id="7305308at2759"/>
<reference evidence="4" key="2">
    <citation type="submission" date="2021-04" db="EMBL/GenBank/DDBJ databases">
        <authorList>
            <person name="Podell S."/>
        </authorList>
    </citation>
    <scope>NUCLEOTIDE SEQUENCE</scope>
    <source>
        <strain evidence="4">Hildebrandi</strain>
    </source>
</reference>
<dbReference type="Proteomes" id="UP000693970">
    <property type="component" value="Unassembled WGS sequence"/>
</dbReference>
<dbReference type="AlphaFoldDB" id="A0A9K3KVP5"/>
<keyword evidence="5" id="KW-1185">Reference proteome</keyword>
<evidence type="ECO:0000256" key="1">
    <source>
        <dbReference type="ARBA" id="ARBA00022679"/>
    </source>
</evidence>
<dbReference type="InterPro" id="IPR051016">
    <property type="entry name" value="Diverse_Substrate_AcTransf"/>
</dbReference>
<reference evidence="4" key="1">
    <citation type="journal article" date="2021" name="Sci. Rep.">
        <title>Diploid genomic architecture of Nitzschia inconspicua, an elite biomass production diatom.</title>
        <authorList>
            <person name="Oliver A."/>
            <person name="Podell S."/>
            <person name="Pinowska A."/>
            <person name="Traller J.C."/>
            <person name="Smith S.R."/>
            <person name="McClure R."/>
            <person name="Beliaev A."/>
            <person name="Bohutskyi P."/>
            <person name="Hill E.A."/>
            <person name="Rabines A."/>
            <person name="Zheng H."/>
            <person name="Allen L.Z."/>
            <person name="Kuo A."/>
            <person name="Grigoriev I.V."/>
            <person name="Allen A.E."/>
            <person name="Hazlebeck D."/>
            <person name="Allen E.E."/>
        </authorList>
    </citation>
    <scope>NUCLEOTIDE SEQUENCE</scope>
    <source>
        <strain evidence="4">Hildebrandi</strain>
    </source>
</reference>
<dbReference type="PANTHER" id="PTHR10545">
    <property type="entry name" value="DIAMINE N-ACETYLTRANSFERASE"/>
    <property type="match status" value="1"/>
</dbReference>
<dbReference type="Pfam" id="PF00583">
    <property type="entry name" value="Acetyltransf_1"/>
    <property type="match status" value="1"/>
</dbReference>
<dbReference type="PROSITE" id="PS51186">
    <property type="entry name" value="GNAT"/>
    <property type="match status" value="1"/>
</dbReference>
<evidence type="ECO:0000313" key="5">
    <source>
        <dbReference type="Proteomes" id="UP000693970"/>
    </source>
</evidence>
<comment type="caution">
    <text evidence="4">The sequence shown here is derived from an EMBL/GenBank/DDBJ whole genome shotgun (WGS) entry which is preliminary data.</text>
</comment>
<sequence length="418" mass="46789">MVVSLTVEDVHQAIDECTLQSSTPSTWRRIIQPEEWALAESISRCNNPPRHNNNCNNDCKKPPYFFGIQSINPLGDNTSKASSSANNQMPMIICTFYLAYSTWDARMLYIDQVVVVGDGFNGENGDNDDCDCYSSEEVGRLYRILAKIAIKLHCARLTWKEKQIPKWSNPQHPPGFLKEWLFLEMDRAAMTAFLNRSGIDTHSIATTTNTSITHDETNKVYLDRSYMEQIINQCLDNADMTTKTQRPNVTVRLAGPNDVDSVSHLVQQLAIYENEPDAVKATAEDYLVDGLNAESNEALFYCLLVDVHLDGATNTTTSTTCGMGLFYLGFTLNEGSFMYLEDLCVEESHRGLGCGTVIMERLALIALGLDCCKFTWTALDWNTPALNFYKKMGAIVNEDGLKITRYCGDELRSFAAAS</sequence>